<feature type="non-terminal residue" evidence="2">
    <location>
        <position position="538"/>
    </location>
</feature>
<evidence type="ECO:0000256" key="1">
    <source>
        <dbReference type="SAM" id="MobiDB-lite"/>
    </source>
</evidence>
<keyword evidence="3" id="KW-1185">Reference proteome</keyword>
<feature type="non-terminal residue" evidence="2">
    <location>
        <position position="1"/>
    </location>
</feature>
<feature type="region of interest" description="Disordered" evidence="1">
    <location>
        <begin position="447"/>
        <end position="538"/>
    </location>
</feature>
<feature type="compositionally biased region" description="Gly residues" evidence="1">
    <location>
        <begin position="465"/>
        <end position="484"/>
    </location>
</feature>
<evidence type="ECO:0000313" key="3">
    <source>
        <dbReference type="Proteomes" id="UP001642484"/>
    </source>
</evidence>
<protein>
    <submittedName>
        <fullName evidence="2">Uncharacterized protein</fullName>
    </submittedName>
</protein>
<evidence type="ECO:0000313" key="2">
    <source>
        <dbReference type="EMBL" id="CAK9023748.1"/>
    </source>
</evidence>
<feature type="compositionally biased region" description="Acidic residues" evidence="1">
    <location>
        <begin position="527"/>
        <end position="538"/>
    </location>
</feature>
<organism evidence="2 3">
    <name type="scientific">Durusdinium trenchii</name>
    <dbReference type="NCBI Taxonomy" id="1381693"/>
    <lineage>
        <taxon>Eukaryota</taxon>
        <taxon>Sar</taxon>
        <taxon>Alveolata</taxon>
        <taxon>Dinophyceae</taxon>
        <taxon>Suessiales</taxon>
        <taxon>Symbiodiniaceae</taxon>
        <taxon>Durusdinium</taxon>
    </lineage>
</organism>
<proteinExistence type="predicted"/>
<reference evidence="2 3" key="1">
    <citation type="submission" date="2024-02" db="EMBL/GenBank/DDBJ databases">
        <authorList>
            <person name="Chen Y."/>
            <person name="Shah S."/>
            <person name="Dougan E. K."/>
            <person name="Thang M."/>
            <person name="Chan C."/>
        </authorList>
    </citation>
    <scope>NUCLEOTIDE SEQUENCE [LARGE SCALE GENOMIC DNA]</scope>
</reference>
<dbReference type="EMBL" id="CAXAMN010008011">
    <property type="protein sequence ID" value="CAK9023748.1"/>
    <property type="molecule type" value="Genomic_DNA"/>
</dbReference>
<comment type="caution">
    <text evidence="2">The sequence shown here is derived from an EMBL/GenBank/DDBJ whole genome shotgun (WGS) entry which is preliminary data.</text>
</comment>
<accession>A0ABP0KBZ4</accession>
<name>A0ABP0KBZ4_9DINO</name>
<feature type="compositionally biased region" description="Basic and acidic residues" evidence="1">
    <location>
        <begin position="493"/>
        <end position="516"/>
    </location>
</feature>
<dbReference type="Proteomes" id="UP001642484">
    <property type="component" value="Unassembled WGS sequence"/>
</dbReference>
<gene>
    <name evidence="2" type="ORF">CCMP2556_LOCUS15338</name>
</gene>
<sequence length="538" mass="59850">VIETKEEAFFRALTFRQRYIATYESAARSTVQTIFEIASLKATYEETHTACLSRSDLAELWSKKTQDLGPEDDCPKSAFEFVDSAMKIHERMLSNENAFDVIFCLEERFGKLSCFQHMSVLEAVCMKTKKIDEMLWILHSIEDMLMRGEAELEEVRDEFLAKKGLLKYLVEESQNWGLPAAEANSVMETMRSHRQVIKEEIDKMRRAQKQGVEGEESQGARDKTGIFVHELLPDLSLSVDEDDDETAQKLISYAKEAEQLVDQFVRLVVEQDSMQGIGPDLGIAEVGPSLAQRMLFVSWMEGDSCLLWCSVLPYDQEQGCWIVSKEEKDKIYGTAGKVLAGGALPDCPDRPDLGADRFPVNYHTMPQGFFAELFHSLAASLMVNGTEIDGKGAEAAILAKKSYIGICFTDFHAIELRKLLVRFVWEHFQDQSSAYYKVELQTLLKKATGGAPPRPAPPAPTSKGRGSGKGGKGGGKGGKGGKGGPKPKPQPKRPSEEEAEQENKKPKKEEILEKLKALQGGSGGALMEDDDDEPLDED</sequence>